<comment type="caution">
    <text evidence="3">The sequence shown here is derived from an EMBL/GenBank/DDBJ whole genome shotgun (WGS) entry which is preliminary data.</text>
</comment>
<evidence type="ECO:0000313" key="3">
    <source>
        <dbReference type="EMBL" id="RSH89719.1"/>
    </source>
</evidence>
<dbReference type="AlphaFoldDB" id="A0A427YEV9"/>
<organism evidence="3 4">
    <name type="scientific">Saitozyma podzolica</name>
    <dbReference type="NCBI Taxonomy" id="1890683"/>
    <lineage>
        <taxon>Eukaryota</taxon>
        <taxon>Fungi</taxon>
        <taxon>Dikarya</taxon>
        <taxon>Basidiomycota</taxon>
        <taxon>Agaricomycotina</taxon>
        <taxon>Tremellomycetes</taxon>
        <taxon>Tremellales</taxon>
        <taxon>Trimorphomycetaceae</taxon>
        <taxon>Saitozyma</taxon>
    </lineage>
</organism>
<keyword evidence="4" id="KW-1185">Reference proteome</keyword>
<gene>
    <name evidence="3" type="ORF">EHS25_001704</name>
</gene>
<name>A0A427YEV9_9TREE</name>
<dbReference type="Proteomes" id="UP000279259">
    <property type="component" value="Unassembled WGS sequence"/>
</dbReference>
<keyword evidence="1" id="KW-0175">Coiled coil</keyword>
<accession>A0A427YEV9</accession>
<proteinExistence type="predicted"/>
<feature type="compositionally biased region" description="Basic and acidic residues" evidence="2">
    <location>
        <begin position="242"/>
        <end position="254"/>
    </location>
</feature>
<evidence type="ECO:0000313" key="4">
    <source>
        <dbReference type="Proteomes" id="UP000279259"/>
    </source>
</evidence>
<dbReference type="EMBL" id="RSCD01000012">
    <property type="protein sequence ID" value="RSH89719.1"/>
    <property type="molecule type" value="Genomic_DNA"/>
</dbReference>
<feature type="region of interest" description="Disordered" evidence="2">
    <location>
        <begin position="216"/>
        <end position="254"/>
    </location>
</feature>
<evidence type="ECO:0000256" key="2">
    <source>
        <dbReference type="SAM" id="MobiDB-lite"/>
    </source>
</evidence>
<reference evidence="3 4" key="1">
    <citation type="submission" date="2018-11" db="EMBL/GenBank/DDBJ databases">
        <title>Genome sequence of Saitozyma podzolica DSM 27192.</title>
        <authorList>
            <person name="Aliyu H."/>
            <person name="Gorte O."/>
            <person name="Ochsenreither K."/>
        </authorList>
    </citation>
    <scope>NUCLEOTIDE SEQUENCE [LARGE SCALE GENOMIC DNA]</scope>
    <source>
        <strain evidence="3 4">DSM 27192</strain>
    </source>
</reference>
<feature type="compositionally biased region" description="Acidic residues" evidence="2">
    <location>
        <begin position="221"/>
        <end position="231"/>
    </location>
</feature>
<evidence type="ECO:0000256" key="1">
    <source>
        <dbReference type="SAM" id="Coils"/>
    </source>
</evidence>
<feature type="coiled-coil region" evidence="1">
    <location>
        <begin position="88"/>
        <end position="115"/>
    </location>
</feature>
<sequence>MHESEERSREFERLHETTYHPSLEAGWRATFEQITRDAKCATSQRQSSTDDGVPAGRRVCRTVSETRACVDDLIIRSRRLQDGPTLPLKVLIRCVEDARRTVEEYRQRVSEATCSDFGLSQWEDADSGFLGFLQRYDDQLKGDLAELGSELEAGDLFSEHGPARVQVMIHEARRELDAKMNDIGRIVSGIEPAVASCDEPRTTALCEELQQLRSWVGGDEGSVEGDDDDETSTIPHQNTGRIRTEPLGIERTES</sequence>
<protein>
    <submittedName>
        <fullName evidence="3">Uncharacterized protein</fullName>
    </submittedName>
</protein>